<feature type="region of interest" description="Disordered" evidence="8">
    <location>
        <begin position="127"/>
        <end position="227"/>
    </location>
</feature>
<dbReference type="STRING" id="418985.A0A1V9XLS2"/>
<evidence type="ECO:0000256" key="1">
    <source>
        <dbReference type="ARBA" id="ARBA00004240"/>
    </source>
</evidence>
<evidence type="ECO:0000259" key="9">
    <source>
        <dbReference type="PROSITE" id="PS51914"/>
    </source>
</evidence>
<dbReference type="PANTHER" id="PTHR15414:SF0">
    <property type="entry name" value="ENDOPLASMIC RETICULUM LECTIN 1"/>
    <property type="match status" value="1"/>
</dbReference>
<keyword evidence="3" id="KW-0256">Endoplasmic reticulum</keyword>
<dbReference type="SUPFAM" id="SSF50911">
    <property type="entry name" value="Mannose 6-phosphate receptor domain"/>
    <property type="match status" value="1"/>
</dbReference>
<feature type="compositionally biased region" description="Basic and acidic residues" evidence="8">
    <location>
        <begin position="192"/>
        <end position="213"/>
    </location>
</feature>
<keyword evidence="4" id="KW-1015">Disulfide bond</keyword>
<sequence>MMNTDNERYKAEFAERLKSPTLTPVPTVKLDGVDHPYFAVNMSYGTLCDINQRPRTTQVWYVCDQMSDHDVHSFEEPASCTYRVVVRTPYLCKHPDYRVEVAPENEISCHPEVALTNEQPAAFEKASEAGDASERLTNVSVEGEESCSPLGEGSIGVSGQNSATGNDAVHGSCRAKSTPSKDGLNQGGGARESNEPHRLREMVRENEEFRESALQESEGGSLEDDVK</sequence>
<keyword evidence="2" id="KW-0732">Signal</keyword>
<dbReference type="InterPro" id="IPR044865">
    <property type="entry name" value="MRH_dom"/>
</dbReference>
<dbReference type="GO" id="GO:0030970">
    <property type="term" value="P:retrograde protein transport, ER to cytosol"/>
    <property type="evidence" value="ECO:0007669"/>
    <property type="project" value="TreeGrafter"/>
</dbReference>
<reference evidence="10 11" key="1">
    <citation type="journal article" date="2017" name="Gigascience">
        <title>Draft genome of the honey bee ectoparasitic mite, Tropilaelaps mercedesae, is shaped by the parasitic life history.</title>
        <authorList>
            <person name="Dong X."/>
            <person name="Armstrong S.D."/>
            <person name="Xia D."/>
            <person name="Makepeace B.L."/>
            <person name="Darby A.C."/>
            <person name="Kadowaki T."/>
        </authorList>
    </citation>
    <scope>NUCLEOTIDE SEQUENCE [LARGE SCALE GENOMIC DNA]</scope>
    <source>
        <strain evidence="10">Wuxi-XJTLU</strain>
    </source>
</reference>
<dbReference type="InParanoid" id="A0A1V9XLS2"/>
<evidence type="ECO:0000313" key="10">
    <source>
        <dbReference type="EMBL" id="OQR74460.1"/>
    </source>
</evidence>
<dbReference type="GO" id="GO:0005788">
    <property type="term" value="C:endoplasmic reticulum lumen"/>
    <property type="evidence" value="ECO:0007669"/>
    <property type="project" value="TreeGrafter"/>
</dbReference>
<protein>
    <recommendedName>
        <fullName evidence="6">Endoplasmic reticulum lectin 1</fullName>
    </recommendedName>
    <alternativeName>
        <fullName evidence="7">ER lectin</fullName>
    </alternativeName>
</protein>
<proteinExistence type="predicted"/>
<dbReference type="InterPro" id="IPR009011">
    <property type="entry name" value="Man6P_isomerase_rcpt-bd_dom_sf"/>
</dbReference>
<keyword evidence="10" id="KW-0430">Lectin</keyword>
<dbReference type="Gene3D" id="2.70.130.10">
    <property type="entry name" value="Mannose-6-phosphate receptor binding domain"/>
    <property type="match status" value="1"/>
</dbReference>
<evidence type="ECO:0000313" key="11">
    <source>
        <dbReference type="Proteomes" id="UP000192247"/>
    </source>
</evidence>
<evidence type="ECO:0000256" key="3">
    <source>
        <dbReference type="ARBA" id="ARBA00022824"/>
    </source>
</evidence>
<evidence type="ECO:0000256" key="7">
    <source>
        <dbReference type="ARBA" id="ARBA00041661"/>
    </source>
</evidence>
<dbReference type="GO" id="GO:0030246">
    <property type="term" value="F:carbohydrate binding"/>
    <property type="evidence" value="ECO:0007669"/>
    <property type="project" value="UniProtKB-KW"/>
</dbReference>
<accession>A0A1V9XLS2</accession>
<dbReference type="AlphaFoldDB" id="A0A1V9XLS2"/>
<dbReference type="OrthoDB" id="239053at2759"/>
<organism evidence="10 11">
    <name type="scientific">Tropilaelaps mercedesae</name>
    <dbReference type="NCBI Taxonomy" id="418985"/>
    <lineage>
        <taxon>Eukaryota</taxon>
        <taxon>Metazoa</taxon>
        <taxon>Ecdysozoa</taxon>
        <taxon>Arthropoda</taxon>
        <taxon>Chelicerata</taxon>
        <taxon>Arachnida</taxon>
        <taxon>Acari</taxon>
        <taxon>Parasitiformes</taxon>
        <taxon>Mesostigmata</taxon>
        <taxon>Gamasina</taxon>
        <taxon>Dermanyssoidea</taxon>
        <taxon>Laelapidae</taxon>
        <taxon>Tropilaelaps</taxon>
    </lineage>
</organism>
<evidence type="ECO:0000256" key="6">
    <source>
        <dbReference type="ARBA" id="ARBA00041108"/>
    </source>
</evidence>
<dbReference type="PANTHER" id="PTHR15414">
    <property type="entry name" value="OS-9-RELATED"/>
    <property type="match status" value="1"/>
</dbReference>
<gene>
    <name evidence="10" type="ORF">BIW11_09055</name>
</gene>
<dbReference type="Proteomes" id="UP000192247">
    <property type="component" value="Unassembled WGS sequence"/>
</dbReference>
<feature type="non-terminal residue" evidence="10">
    <location>
        <position position="227"/>
    </location>
</feature>
<evidence type="ECO:0000256" key="4">
    <source>
        <dbReference type="ARBA" id="ARBA00023157"/>
    </source>
</evidence>
<comment type="function">
    <text evidence="5">Probable lectin that binds selectively to improperly folded lumenal proteins. May function in endoplasmic reticulum quality control and endoplasmic reticulum-associated degradation (ERAD) of both non-glycosylated proteins and glycoproteins.</text>
</comment>
<evidence type="ECO:0000256" key="5">
    <source>
        <dbReference type="ARBA" id="ARBA00037585"/>
    </source>
</evidence>
<comment type="caution">
    <text evidence="10">The sequence shown here is derived from an EMBL/GenBank/DDBJ whole genome shotgun (WGS) entry which is preliminary data.</text>
</comment>
<name>A0A1V9XLS2_9ACAR</name>
<dbReference type="InterPro" id="IPR045149">
    <property type="entry name" value="OS-9-like"/>
</dbReference>
<feature type="domain" description="MRH" evidence="9">
    <location>
        <begin position="1"/>
        <end position="94"/>
    </location>
</feature>
<dbReference type="GO" id="GO:0030968">
    <property type="term" value="P:endoplasmic reticulum unfolded protein response"/>
    <property type="evidence" value="ECO:0007669"/>
    <property type="project" value="InterPro"/>
</dbReference>
<dbReference type="PROSITE" id="PS51914">
    <property type="entry name" value="MRH"/>
    <property type="match status" value="1"/>
</dbReference>
<dbReference type="EMBL" id="MNPL01007949">
    <property type="protein sequence ID" value="OQR74460.1"/>
    <property type="molecule type" value="Genomic_DNA"/>
</dbReference>
<evidence type="ECO:0000256" key="8">
    <source>
        <dbReference type="SAM" id="MobiDB-lite"/>
    </source>
</evidence>
<comment type="subcellular location">
    <subcellularLocation>
        <location evidence="1">Endoplasmic reticulum</location>
    </subcellularLocation>
</comment>
<keyword evidence="11" id="KW-1185">Reference proteome</keyword>
<evidence type="ECO:0000256" key="2">
    <source>
        <dbReference type="ARBA" id="ARBA00022729"/>
    </source>
</evidence>